<dbReference type="AlphaFoldDB" id="A5DU77"/>
<keyword evidence="4" id="KW-0963">Cytoplasm</keyword>
<keyword evidence="22" id="KW-0238">DNA-binding</keyword>
<keyword evidence="7" id="KW-0645">Protease</keyword>
<dbReference type="InterPro" id="IPR001969">
    <property type="entry name" value="Aspartic_peptidase_AS"/>
</dbReference>
<dbReference type="GO" id="GO:0003887">
    <property type="term" value="F:DNA-directed DNA polymerase activity"/>
    <property type="evidence" value="ECO:0007669"/>
    <property type="project" value="UniProtKB-KW"/>
</dbReference>
<dbReference type="GO" id="GO:0005524">
    <property type="term" value="F:ATP binding"/>
    <property type="evidence" value="ECO:0007669"/>
    <property type="project" value="UniProtKB-KW"/>
</dbReference>
<dbReference type="Pfam" id="PF00665">
    <property type="entry name" value="rve"/>
    <property type="match status" value="1"/>
</dbReference>
<evidence type="ECO:0000256" key="8">
    <source>
        <dbReference type="ARBA" id="ARBA00022679"/>
    </source>
</evidence>
<dbReference type="GO" id="GO:0005737">
    <property type="term" value="C:cytoplasm"/>
    <property type="evidence" value="ECO:0007669"/>
    <property type="project" value="UniProtKB-SubCell"/>
</dbReference>
<dbReference type="InParanoid" id="A5DU77"/>
<dbReference type="GO" id="GO:0046872">
    <property type="term" value="F:metal ion binding"/>
    <property type="evidence" value="ECO:0007669"/>
    <property type="project" value="UniProtKB-KW"/>
</dbReference>
<evidence type="ECO:0000256" key="5">
    <source>
        <dbReference type="ARBA" id="ARBA00022578"/>
    </source>
</evidence>
<dbReference type="GO" id="GO:0003677">
    <property type="term" value="F:DNA binding"/>
    <property type="evidence" value="ECO:0007669"/>
    <property type="project" value="UniProtKB-KW"/>
</dbReference>
<protein>
    <recommendedName>
        <fullName evidence="29">Integrase catalytic domain-containing protein</fullName>
    </recommendedName>
</protein>
<dbReference type="OMA" id="HIERIRP"/>
<keyword evidence="16" id="KW-0460">Magnesium</keyword>
<comment type="function">
    <text evidence="25">Integrase (IN) targets the VLP to the nucleus, where a subparticle preintegration complex (PIC) containing at least integrase and the newly synthesized dsDNA copy of the retrotransposon must transit the nuclear membrane. Once in the nucleus, integrase performs the integration of the dsDNA into the host genome.</text>
</comment>
<evidence type="ECO:0000256" key="18">
    <source>
        <dbReference type="ARBA" id="ARBA00022908"/>
    </source>
</evidence>
<keyword evidence="5" id="KW-0815">Transposition</keyword>
<organism evidence="30 31">
    <name type="scientific">Lodderomyces elongisporus (strain ATCC 11503 / CBS 2605 / JCM 1781 / NBRC 1676 / NRRL YB-4239)</name>
    <name type="common">Yeast</name>
    <name type="synonym">Saccharomyces elongisporus</name>
    <dbReference type="NCBI Taxonomy" id="379508"/>
    <lineage>
        <taxon>Eukaryota</taxon>
        <taxon>Fungi</taxon>
        <taxon>Dikarya</taxon>
        <taxon>Ascomycota</taxon>
        <taxon>Saccharomycotina</taxon>
        <taxon>Pichiomycetes</taxon>
        <taxon>Debaryomycetaceae</taxon>
        <taxon>Candida/Lodderomyces clade</taxon>
        <taxon>Lodderomyces</taxon>
    </lineage>
</organism>
<dbReference type="SUPFAM" id="SSF53098">
    <property type="entry name" value="Ribonuclease H-like"/>
    <property type="match status" value="1"/>
</dbReference>
<keyword evidence="8" id="KW-0808">Transferase</keyword>
<comment type="catalytic activity">
    <reaction evidence="27">
        <text>DNA(n) + a 2'-deoxyribonucleoside 5'-triphosphate = DNA(n+1) + diphosphate</text>
        <dbReference type="Rhea" id="RHEA:22508"/>
        <dbReference type="Rhea" id="RHEA-COMP:17339"/>
        <dbReference type="Rhea" id="RHEA-COMP:17340"/>
        <dbReference type="ChEBI" id="CHEBI:33019"/>
        <dbReference type="ChEBI" id="CHEBI:61560"/>
        <dbReference type="ChEBI" id="CHEBI:173112"/>
        <dbReference type="EC" id="2.7.7.7"/>
    </reaction>
</comment>
<comment type="function">
    <text evidence="2">The aspartyl protease (PR) mediates the proteolytic cleavages of the Gag and Gag-Pol polyproteins after assembly of the VLP.</text>
</comment>
<evidence type="ECO:0000256" key="6">
    <source>
        <dbReference type="ARBA" id="ARBA00022612"/>
    </source>
</evidence>
<proteinExistence type="predicted"/>
<dbReference type="InterPro" id="IPR012337">
    <property type="entry name" value="RNaseH-like_sf"/>
</dbReference>
<evidence type="ECO:0000256" key="9">
    <source>
        <dbReference type="ARBA" id="ARBA00022695"/>
    </source>
</evidence>
<dbReference type="InterPro" id="IPR001584">
    <property type="entry name" value="Integrase_cat-core"/>
</dbReference>
<keyword evidence="15" id="KW-0067">ATP-binding</keyword>
<keyword evidence="6" id="KW-1188">Viral release from host cell</keyword>
<sequence>MVRLIKKTLESYPKRQSTSDTDKKKVIYSKQSDNWGTNNNSGSTEFSKANTVMYANRVATNRDLFIIDTGASVTMVKSQDLLHDYIPFDEPRPVKAANDEVMEVLGQGTLICAVDDKQLHIPNVGYVPKLMQNLISAPALLNDDDTISMTSTALIHSRLGKIGILRDVCESIMSVVHSVPTVALAQSTSPLLLLHEAWGHPNNNAFKYMLRQQSYSYNENDLQFHCQSCLQGKQFQNIPNIATDDKALTPLEVIHADVIGPLPTSITGDMFALVVSDEYSRYMCCIPMQRKSDVSELLIILIHNMETHHQCQVRQLRSDNGGEFQNNQLKLFCETKGIQHTFITPHMHHQNGLAERANRSVQDKARVLMLQLKLPEVYWPYAYKTAAFLLNATPKQVLNNISPFELWFGKPVDYNLLKPFGIQCYAHIPEHYRSRLDPNGRLCILLGFPDNRKAYTLLDIEAGEVVDSSHVKFLDKYYDGEFPTVQQQSMSLPHGITAIPRTTTNIRDNSQEEHDRLSSTQSGEDTALHDNDTSSLDTPELSSLRNFLDINDPSDANLSSEESDHEDMQITPLDNLSWFHNDHSDF</sequence>
<dbReference type="VEuPathDB" id="FungiDB:LELG_00913"/>
<dbReference type="GO" id="GO:0003964">
    <property type="term" value="F:RNA-directed DNA polymerase activity"/>
    <property type="evidence" value="ECO:0007669"/>
    <property type="project" value="UniProtKB-KW"/>
</dbReference>
<dbReference type="InterPro" id="IPR039537">
    <property type="entry name" value="Retrotran_Ty1/copia-like"/>
</dbReference>
<comment type="catalytic activity">
    <reaction evidence="1">
        <text>Endonucleolytic cleavage to 5'-phosphomonoester.</text>
        <dbReference type="EC" id="3.1.26.4"/>
    </reaction>
</comment>
<dbReference type="GO" id="GO:0004523">
    <property type="term" value="F:RNA-DNA hybrid ribonuclease activity"/>
    <property type="evidence" value="ECO:0007669"/>
    <property type="project" value="UniProtKB-EC"/>
</dbReference>
<dbReference type="eggNOG" id="KOG0017">
    <property type="taxonomic scope" value="Eukaryota"/>
</dbReference>
<dbReference type="GO" id="GO:0032196">
    <property type="term" value="P:transposition"/>
    <property type="evidence" value="ECO:0007669"/>
    <property type="project" value="UniProtKB-KW"/>
</dbReference>
<evidence type="ECO:0000256" key="7">
    <source>
        <dbReference type="ARBA" id="ARBA00022670"/>
    </source>
</evidence>
<dbReference type="STRING" id="379508.A5DU77"/>
<keyword evidence="21" id="KW-0917">Virion maturation</keyword>
<evidence type="ECO:0000256" key="4">
    <source>
        <dbReference type="ARBA" id="ARBA00022490"/>
    </source>
</evidence>
<evidence type="ECO:0000313" key="30">
    <source>
        <dbReference type="EMBL" id="EDK42735.1"/>
    </source>
</evidence>
<dbReference type="PROSITE" id="PS50994">
    <property type="entry name" value="INTEGRASE"/>
    <property type="match status" value="1"/>
</dbReference>
<evidence type="ECO:0000256" key="20">
    <source>
        <dbReference type="ARBA" id="ARBA00022932"/>
    </source>
</evidence>
<comment type="function">
    <text evidence="24">Reverse transcriptase/ribonuclease H (RT) is a multifunctional enzyme that catalyzes the conversion of the retro-elements RNA genome into dsDNA within the VLP. The enzyme displays a DNA polymerase activity that can copy either DNA or RNA templates, and a ribonuclease H (RNase H) activity that cleaves the RNA strand of RNA-DNA heteroduplexes during plus-strand synthesis and hydrolyzes RNA primers. The conversion leads to a linear dsDNA copy of the retrotransposon that includes long terminal repeats (LTRs) at both ends.</text>
</comment>
<evidence type="ECO:0000256" key="10">
    <source>
        <dbReference type="ARBA" id="ARBA00022722"/>
    </source>
</evidence>
<evidence type="ECO:0000256" key="27">
    <source>
        <dbReference type="ARBA" id="ARBA00049244"/>
    </source>
</evidence>
<evidence type="ECO:0000256" key="3">
    <source>
        <dbReference type="ARBA" id="ARBA00004496"/>
    </source>
</evidence>
<reference evidence="30 31" key="1">
    <citation type="journal article" date="2009" name="Nature">
        <title>Evolution of pathogenicity and sexual reproduction in eight Candida genomes.</title>
        <authorList>
            <person name="Butler G."/>
            <person name="Rasmussen M.D."/>
            <person name="Lin M.F."/>
            <person name="Santos M.A."/>
            <person name="Sakthikumar S."/>
            <person name="Munro C.A."/>
            <person name="Rheinbay E."/>
            <person name="Grabherr M."/>
            <person name="Forche A."/>
            <person name="Reedy J.L."/>
            <person name="Agrafioti I."/>
            <person name="Arnaud M.B."/>
            <person name="Bates S."/>
            <person name="Brown A.J."/>
            <person name="Brunke S."/>
            <person name="Costanzo M.C."/>
            <person name="Fitzpatrick D.A."/>
            <person name="de Groot P.W."/>
            <person name="Harris D."/>
            <person name="Hoyer L.L."/>
            <person name="Hube B."/>
            <person name="Klis F.M."/>
            <person name="Kodira C."/>
            <person name="Lennard N."/>
            <person name="Logue M.E."/>
            <person name="Martin R."/>
            <person name="Neiman A.M."/>
            <person name="Nikolaou E."/>
            <person name="Quail M.A."/>
            <person name="Quinn J."/>
            <person name="Santos M.C."/>
            <person name="Schmitzberger F.F."/>
            <person name="Sherlock G."/>
            <person name="Shah P."/>
            <person name="Silverstein K.A."/>
            <person name="Skrzypek M.S."/>
            <person name="Soll D."/>
            <person name="Staggs R."/>
            <person name="Stansfield I."/>
            <person name="Stumpf M.P."/>
            <person name="Sudbery P.E."/>
            <person name="Srikantha T."/>
            <person name="Zeng Q."/>
            <person name="Berman J."/>
            <person name="Berriman M."/>
            <person name="Heitman J."/>
            <person name="Gow N.A."/>
            <person name="Lorenz M.C."/>
            <person name="Birren B.W."/>
            <person name="Kellis M."/>
            <person name="Cuomo C.A."/>
        </authorList>
    </citation>
    <scope>NUCLEOTIDE SEQUENCE [LARGE SCALE GENOMIC DNA]</scope>
    <source>
        <strain evidence="31">ATCC 11503 / BCRC 21390 / CBS 2605 / JCM 1781 / NBRC 1676 / NRRL YB-4239</strain>
    </source>
</reference>
<dbReference type="OrthoDB" id="4075035at2759"/>
<evidence type="ECO:0000256" key="19">
    <source>
        <dbReference type="ARBA" id="ARBA00022918"/>
    </source>
</evidence>
<evidence type="ECO:0000256" key="17">
    <source>
        <dbReference type="ARBA" id="ARBA00022884"/>
    </source>
</evidence>
<keyword evidence="11" id="KW-0479">Metal-binding</keyword>
<dbReference type="InterPro" id="IPR036397">
    <property type="entry name" value="RNaseH_sf"/>
</dbReference>
<evidence type="ECO:0000256" key="21">
    <source>
        <dbReference type="ARBA" id="ARBA00023113"/>
    </source>
</evidence>
<dbReference type="HOGENOM" id="CLU_465443_0_0_1"/>
<evidence type="ECO:0000313" key="31">
    <source>
        <dbReference type="Proteomes" id="UP000001996"/>
    </source>
</evidence>
<dbReference type="PROSITE" id="PS00141">
    <property type="entry name" value="ASP_PROTEASE"/>
    <property type="match status" value="1"/>
</dbReference>
<dbReference type="GO" id="GO:0004190">
    <property type="term" value="F:aspartic-type endopeptidase activity"/>
    <property type="evidence" value="ECO:0007669"/>
    <property type="project" value="InterPro"/>
</dbReference>
<dbReference type="InterPro" id="IPR057670">
    <property type="entry name" value="SH3_retrovirus"/>
</dbReference>
<dbReference type="EMBL" id="CH981524">
    <property type="protein sequence ID" value="EDK42735.1"/>
    <property type="molecule type" value="Genomic_DNA"/>
</dbReference>
<evidence type="ECO:0000256" key="24">
    <source>
        <dbReference type="ARBA" id="ARBA00025590"/>
    </source>
</evidence>
<evidence type="ECO:0000256" key="22">
    <source>
        <dbReference type="ARBA" id="ARBA00023125"/>
    </source>
</evidence>
<keyword evidence="9" id="KW-0548">Nucleotidyltransferase</keyword>
<dbReference type="GO" id="GO:0006508">
    <property type="term" value="P:proteolysis"/>
    <property type="evidence" value="ECO:0007669"/>
    <property type="project" value="UniProtKB-KW"/>
</dbReference>
<comment type="subcellular location">
    <subcellularLocation>
        <location evidence="3">Cytoplasm</location>
    </subcellularLocation>
</comment>
<keyword evidence="18" id="KW-0229">DNA integration</keyword>
<evidence type="ECO:0000256" key="13">
    <source>
        <dbReference type="ARBA" id="ARBA00022759"/>
    </source>
</evidence>
<dbReference type="Pfam" id="PF25597">
    <property type="entry name" value="SH3_retrovirus"/>
    <property type="match status" value="1"/>
</dbReference>
<evidence type="ECO:0000256" key="1">
    <source>
        <dbReference type="ARBA" id="ARBA00000077"/>
    </source>
</evidence>
<evidence type="ECO:0000256" key="2">
    <source>
        <dbReference type="ARBA" id="ARBA00002180"/>
    </source>
</evidence>
<evidence type="ECO:0000256" key="28">
    <source>
        <dbReference type="SAM" id="MobiDB-lite"/>
    </source>
</evidence>
<evidence type="ECO:0000256" key="14">
    <source>
        <dbReference type="ARBA" id="ARBA00022801"/>
    </source>
</evidence>
<dbReference type="GO" id="GO:0006310">
    <property type="term" value="P:DNA recombination"/>
    <property type="evidence" value="ECO:0007669"/>
    <property type="project" value="UniProtKB-KW"/>
</dbReference>
<dbReference type="PANTHER" id="PTHR42648">
    <property type="entry name" value="TRANSPOSASE, PUTATIVE-RELATED"/>
    <property type="match status" value="1"/>
</dbReference>
<dbReference type="Proteomes" id="UP000001996">
    <property type="component" value="Unassembled WGS sequence"/>
</dbReference>
<gene>
    <name evidence="30" type="ORF">LELG_00913</name>
</gene>
<dbReference type="GO" id="GO:0003723">
    <property type="term" value="F:RNA binding"/>
    <property type="evidence" value="ECO:0007669"/>
    <property type="project" value="UniProtKB-KW"/>
</dbReference>
<keyword evidence="23" id="KW-0233">DNA recombination</keyword>
<keyword evidence="31" id="KW-1185">Reference proteome</keyword>
<dbReference type="Pfam" id="PF22936">
    <property type="entry name" value="Pol_BBD"/>
    <property type="match status" value="1"/>
</dbReference>
<evidence type="ECO:0000259" key="29">
    <source>
        <dbReference type="PROSITE" id="PS50994"/>
    </source>
</evidence>
<dbReference type="InterPro" id="IPR054722">
    <property type="entry name" value="PolX-like_BBD"/>
</dbReference>
<keyword evidence="19" id="KW-0695">RNA-directed DNA polymerase</keyword>
<evidence type="ECO:0000256" key="11">
    <source>
        <dbReference type="ARBA" id="ARBA00022723"/>
    </source>
</evidence>
<keyword evidence="17" id="KW-0694">RNA-binding</keyword>
<keyword evidence="10" id="KW-0540">Nuclease</keyword>
<feature type="region of interest" description="Disordered" evidence="28">
    <location>
        <begin position="503"/>
        <end position="568"/>
    </location>
</feature>
<evidence type="ECO:0000256" key="16">
    <source>
        <dbReference type="ARBA" id="ARBA00022842"/>
    </source>
</evidence>
<feature type="domain" description="Integrase catalytic" evidence="29">
    <location>
        <begin position="246"/>
        <end position="411"/>
    </location>
</feature>
<evidence type="ECO:0000256" key="25">
    <source>
        <dbReference type="ARBA" id="ARBA00025615"/>
    </source>
</evidence>
<dbReference type="GO" id="GO:0015074">
    <property type="term" value="P:DNA integration"/>
    <property type="evidence" value="ECO:0007669"/>
    <property type="project" value="UniProtKB-KW"/>
</dbReference>
<keyword evidence="12" id="KW-0547">Nucleotide-binding</keyword>
<evidence type="ECO:0000256" key="12">
    <source>
        <dbReference type="ARBA" id="ARBA00022741"/>
    </source>
</evidence>
<dbReference type="GO" id="GO:0005634">
    <property type="term" value="C:nucleus"/>
    <property type="evidence" value="ECO:0007669"/>
    <property type="project" value="UniProtKB-ARBA"/>
</dbReference>
<dbReference type="Gene3D" id="3.30.420.10">
    <property type="entry name" value="Ribonuclease H-like superfamily/Ribonuclease H"/>
    <property type="match status" value="1"/>
</dbReference>
<keyword evidence="20" id="KW-0239">DNA-directed DNA polymerase</keyword>
<evidence type="ECO:0000256" key="15">
    <source>
        <dbReference type="ARBA" id="ARBA00022840"/>
    </source>
</evidence>
<accession>A5DU77</accession>
<keyword evidence="13" id="KW-0255">Endonuclease</keyword>
<keyword evidence="14" id="KW-0378">Hydrolase</keyword>
<comment type="catalytic activity">
    <reaction evidence="26">
        <text>DNA(n) + a 2'-deoxyribonucleoside 5'-triphosphate = DNA(n+1) + diphosphate</text>
        <dbReference type="Rhea" id="RHEA:22508"/>
        <dbReference type="Rhea" id="RHEA-COMP:17339"/>
        <dbReference type="Rhea" id="RHEA-COMP:17340"/>
        <dbReference type="ChEBI" id="CHEBI:33019"/>
        <dbReference type="ChEBI" id="CHEBI:61560"/>
        <dbReference type="ChEBI" id="CHEBI:173112"/>
        <dbReference type="EC" id="2.7.7.49"/>
    </reaction>
</comment>
<dbReference type="PANTHER" id="PTHR42648:SF11">
    <property type="entry name" value="TRANSPOSON TY4-P GAG-POL POLYPROTEIN"/>
    <property type="match status" value="1"/>
</dbReference>
<evidence type="ECO:0000256" key="26">
    <source>
        <dbReference type="ARBA" id="ARBA00048173"/>
    </source>
</evidence>
<feature type="compositionally biased region" description="Polar residues" evidence="28">
    <location>
        <begin position="533"/>
        <end position="545"/>
    </location>
</feature>
<evidence type="ECO:0000256" key="23">
    <source>
        <dbReference type="ARBA" id="ARBA00023172"/>
    </source>
</evidence>
<name>A5DU77_LODEL</name>